<dbReference type="KEGG" id="nkf:Nkreftii_001316"/>
<dbReference type="CDD" id="cd06530">
    <property type="entry name" value="S26_SPase_I"/>
    <property type="match status" value="1"/>
</dbReference>
<reference evidence="3 4" key="1">
    <citation type="journal article" date="2020" name="ISME J.">
        <title>Enrichment and physiological characterization of a novel comammox Nitrospira indicates ammonium inhibition of complete nitrification.</title>
        <authorList>
            <person name="Sakoula D."/>
            <person name="Koch H."/>
            <person name="Frank J."/>
            <person name="Jetten M.S.M."/>
            <person name="van Kessel M.A.H.J."/>
            <person name="Lucker S."/>
        </authorList>
    </citation>
    <scope>NUCLEOTIDE SEQUENCE [LARGE SCALE GENOMIC DNA]</scope>
    <source>
        <strain evidence="3">Comreactor17</strain>
    </source>
</reference>
<dbReference type="InterPro" id="IPR015927">
    <property type="entry name" value="Peptidase_S24_S26A/B/C"/>
</dbReference>
<dbReference type="AlphaFoldDB" id="A0A7S8IY11"/>
<evidence type="ECO:0000259" key="2">
    <source>
        <dbReference type="Pfam" id="PF00717"/>
    </source>
</evidence>
<evidence type="ECO:0000313" key="3">
    <source>
        <dbReference type="EMBL" id="QPD03542.1"/>
    </source>
</evidence>
<dbReference type="GO" id="GO:0012505">
    <property type="term" value="C:endomembrane system"/>
    <property type="evidence" value="ECO:0007669"/>
    <property type="project" value="UniProtKB-SubCell"/>
</dbReference>
<protein>
    <recommendedName>
        <fullName evidence="2">Peptidase S24/S26A/S26B/S26C domain-containing protein</fullName>
    </recommendedName>
</protein>
<comment type="subcellular location">
    <subcellularLocation>
        <location evidence="1">Endomembrane system</location>
    </subcellularLocation>
</comment>
<organism evidence="3 4">
    <name type="scientific">Candidatus Nitrospira kreftii</name>
    <dbReference type="NCBI Taxonomy" id="2652173"/>
    <lineage>
        <taxon>Bacteria</taxon>
        <taxon>Pseudomonadati</taxon>
        <taxon>Nitrospirota</taxon>
        <taxon>Nitrospiria</taxon>
        <taxon>Nitrospirales</taxon>
        <taxon>Nitrospiraceae</taxon>
        <taxon>Nitrospira</taxon>
    </lineage>
</organism>
<name>A0A7S8IY11_9BACT</name>
<accession>A0A7S8IY11</accession>
<proteinExistence type="predicted"/>
<dbReference type="GO" id="GO:0006465">
    <property type="term" value="P:signal peptide processing"/>
    <property type="evidence" value="ECO:0007669"/>
    <property type="project" value="InterPro"/>
</dbReference>
<sequence length="280" mass="31384">MTTRLLNPSTSSTSFSVQGLPEAVHWLILRNVMAPIIHSESMAPTIQKRDKLELQETTDLKLGDVVVYRLDGLFVCHRIHGIEGHQLFLQGDAATGPYEAVSIRQVVGRVDCVFRDGKRLDVRRPRLSSLGMPDDSEWDAAAWMWNPRLAKALIVAFMNWIAGIPGIKGIFRVILRKLMTITVMERAALQSIDGYVTRDQVHLDQLKQYLSPHTGSGILLMIHVGPAYFGICTPGPWRMQIRPFLRPMTTALVLEAIESCHPVQSSPHSIRRSTTATKNQ</sequence>
<dbReference type="InterPro" id="IPR019533">
    <property type="entry name" value="Peptidase_S26"/>
</dbReference>
<dbReference type="SUPFAM" id="SSF51306">
    <property type="entry name" value="LexA/Signal peptidase"/>
    <property type="match status" value="1"/>
</dbReference>
<dbReference type="Gene3D" id="2.10.109.10">
    <property type="entry name" value="Umud Fragment, subunit A"/>
    <property type="match status" value="1"/>
</dbReference>
<feature type="domain" description="Peptidase S24/S26A/S26B/S26C" evidence="2">
    <location>
        <begin position="29"/>
        <end position="103"/>
    </location>
</feature>
<dbReference type="EMBL" id="CP047423">
    <property type="protein sequence ID" value="QPD03542.1"/>
    <property type="molecule type" value="Genomic_DNA"/>
</dbReference>
<evidence type="ECO:0000313" key="4">
    <source>
        <dbReference type="Proteomes" id="UP000593737"/>
    </source>
</evidence>
<gene>
    <name evidence="3" type="ORF">Nkreftii_001316</name>
</gene>
<dbReference type="Pfam" id="PF00717">
    <property type="entry name" value="Peptidase_S24"/>
    <property type="match status" value="1"/>
</dbReference>
<dbReference type="Proteomes" id="UP000593737">
    <property type="component" value="Chromosome"/>
</dbReference>
<dbReference type="InterPro" id="IPR036286">
    <property type="entry name" value="LexA/Signal_pep-like_sf"/>
</dbReference>
<dbReference type="GO" id="GO:0004252">
    <property type="term" value="F:serine-type endopeptidase activity"/>
    <property type="evidence" value="ECO:0007669"/>
    <property type="project" value="InterPro"/>
</dbReference>
<evidence type="ECO:0000256" key="1">
    <source>
        <dbReference type="ARBA" id="ARBA00004308"/>
    </source>
</evidence>